<comment type="caution">
    <text evidence="1">The sequence shown here is derived from an EMBL/GenBank/DDBJ whole genome shotgun (WGS) entry which is preliminary data.</text>
</comment>
<keyword evidence="2" id="KW-1185">Reference proteome</keyword>
<organism evidence="1 2">
    <name type="scientific">Mucuna pruriens</name>
    <name type="common">Velvet bean</name>
    <name type="synonym">Dolichos pruriens</name>
    <dbReference type="NCBI Taxonomy" id="157652"/>
    <lineage>
        <taxon>Eukaryota</taxon>
        <taxon>Viridiplantae</taxon>
        <taxon>Streptophyta</taxon>
        <taxon>Embryophyta</taxon>
        <taxon>Tracheophyta</taxon>
        <taxon>Spermatophyta</taxon>
        <taxon>Magnoliopsida</taxon>
        <taxon>eudicotyledons</taxon>
        <taxon>Gunneridae</taxon>
        <taxon>Pentapetalae</taxon>
        <taxon>rosids</taxon>
        <taxon>fabids</taxon>
        <taxon>Fabales</taxon>
        <taxon>Fabaceae</taxon>
        <taxon>Papilionoideae</taxon>
        <taxon>50 kb inversion clade</taxon>
        <taxon>NPAAA clade</taxon>
        <taxon>indigoferoid/millettioid clade</taxon>
        <taxon>Phaseoleae</taxon>
        <taxon>Mucuna</taxon>
    </lineage>
</organism>
<sequence length="153" mass="17749">MSQRVQGSFPTQIEPNPRKDVKVVTLRSEKELKESKKIKRKVDPPKEEAPTKKVTANVIDKGKDILTPKKVNVPFPQRLEDDKEDKEFSKFLEIFRKVHINISFVEKLEEFEVINLTKECSTVVLKKFPPKLKDPWCITILCTMGNSHFEKAL</sequence>
<reference evidence="1" key="1">
    <citation type="submission" date="2018-05" db="EMBL/GenBank/DDBJ databases">
        <title>Draft genome of Mucuna pruriens seed.</title>
        <authorList>
            <person name="Nnadi N.E."/>
            <person name="Vos R."/>
            <person name="Hasami M.H."/>
            <person name="Devisetty U.K."/>
            <person name="Aguiy J.C."/>
        </authorList>
    </citation>
    <scope>NUCLEOTIDE SEQUENCE [LARGE SCALE GENOMIC DNA]</scope>
    <source>
        <strain evidence="1">JCA_2017</strain>
    </source>
</reference>
<gene>
    <name evidence="1" type="ORF">CR513_12189</name>
</gene>
<feature type="non-terminal residue" evidence="1">
    <location>
        <position position="1"/>
    </location>
</feature>
<dbReference type="OrthoDB" id="1750494at2759"/>
<evidence type="ECO:0000313" key="2">
    <source>
        <dbReference type="Proteomes" id="UP000257109"/>
    </source>
</evidence>
<dbReference type="Proteomes" id="UP000257109">
    <property type="component" value="Unassembled WGS sequence"/>
</dbReference>
<dbReference type="AlphaFoldDB" id="A0A371HMW6"/>
<evidence type="ECO:0000313" key="1">
    <source>
        <dbReference type="EMBL" id="RDY04138.1"/>
    </source>
</evidence>
<accession>A0A371HMW6</accession>
<name>A0A371HMW6_MUCPR</name>
<proteinExistence type="predicted"/>
<dbReference type="EMBL" id="QJKJ01002141">
    <property type="protein sequence ID" value="RDY04138.1"/>
    <property type="molecule type" value="Genomic_DNA"/>
</dbReference>
<protein>
    <submittedName>
        <fullName evidence="1">Uncharacterized protein</fullName>
    </submittedName>
</protein>